<evidence type="ECO:0000256" key="9">
    <source>
        <dbReference type="ARBA" id="ARBA00022989"/>
    </source>
</evidence>
<comment type="caution">
    <text evidence="13">The sequence shown here is derived from an EMBL/GenBank/DDBJ whole genome shotgun (WGS) entry which is preliminary data.</text>
</comment>
<evidence type="ECO:0000256" key="11">
    <source>
        <dbReference type="ARBA" id="ARBA00023136"/>
    </source>
</evidence>
<feature type="transmembrane region" description="Helical" evidence="12">
    <location>
        <begin position="154"/>
        <end position="175"/>
    </location>
</feature>
<organism evidence="13 14">
    <name type="scientific">Candidatus Neptunichlamydia vexilliferae</name>
    <dbReference type="NCBI Taxonomy" id="1651774"/>
    <lineage>
        <taxon>Bacteria</taxon>
        <taxon>Pseudomonadati</taxon>
        <taxon>Chlamydiota</taxon>
        <taxon>Chlamydiia</taxon>
        <taxon>Parachlamydiales</taxon>
        <taxon>Simkaniaceae</taxon>
        <taxon>Candidatus Neptunichlamydia</taxon>
    </lineage>
</organism>
<keyword evidence="14" id="KW-1185">Reference proteome</keyword>
<evidence type="ECO:0000256" key="3">
    <source>
        <dbReference type="ARBA" id="ARBA00022448"/>
    </source>
</evidence>
<evidence type="ECO:0000256" key="4">
    <source>
        <dbReference type="ARBA" id="ARBA00022475"/>
    </source>
</evidence>
<keyword evidence="6 12" id="KW-0812">Transmembrane</keyword>
<protein>
    <submittedName>
        <fullName evidence="13">Cytochrome bd-I ubiquinol oxidase subunit 2</fullName>
    </submittedName>
</protein>
<dbReference type="InterPro" id="IPR003317">
    <property type="entry name" value="Cyt-d_oxidase_su2"/>
</dbReference>
<evidence type="ECO:0000256" key="6">
    <source>
        <dbReference type="ARBA" id="ARBA00022692"/>
    </source>
</evidence>
<feature type="transmembrane region" description="Helical" evidence="12">
    <location>
        <begin position="115"/>
        <end position="142"/>
    </location>
</feature>
<evidence type="ECO:0000256" key="7">
    <source>
        <dbReference type="ARBA" id="ARBA00022723"/>
    </source>
</evidence>
<keyword evidence="3" id="KW-0813">Transport</keyword>
<dbReference type="Proteomes" id="UP001194714">
    <property type="component" value="Unassembled WGS sequence"/>
</dbReference>
<keyword evidence="8" id="KW-0249">Electron transport</keyword>
<evidence type="ECO:0000256" key="8">
    <source>
        <dbReference type="ARBA" id="ARBA00022982"/>
    </source>
</evidence>
<dbReference type="RefSeq" id="WP_194847538.1">
    <property type="nucleotide sequence ID" value="NZ_JAAEJV010000015.1"/>
</dbReference>
<keyword evidence="10" id="KW-0408">Iron</keyword>
<evidence type="ECO:0000256" key="1">
    <source>
        <dbReference type="ARBA" id="ARBA00004651"/>
    </source>
</evidence>
<dbReference type="EMBL" id="JAAEJV010000015">
    <property type="protein sequence ID" value="MBF5059233.1"/>
    <property type="molecule type" value="Genomic_DNA"/>
</dbReference>
<reference evidence="13 14" key="1">
    <citation type="submission" date="2020-01" db="EMBL/GenBank/DDBJ databases">
        <title>Draft genome sequence of Cand. Neptunochlamydia vexilliferae K9.</title>
        <authorList>
            <person name="Schulz F."/>
            <person name="Koestlbacher S."/>
            <person name="Wascher F."/>
            <person name="Pizzetti I."/>
            <person name="Horn M."/>
        </authorList>
    </citation>
    <scope>NUCLEOTIDE SEQUENCE [LARGE SCALE GENOMIC DNA]</scope>
    <source>
        <strain evidence="13 14">K9</strain>
    </source>
</reference>
<keyword evidence="5" id="KW-0349">Heme</keyword>
<sequence length="340" mass="38103">MFEAFQVIWYLVIGASVIFYTVLDGFDLGVGCLHLFTRSDTERRVMLNAIGPVWDGNEVWLVIAFGALFVGFPPVYATVCSGFYTPIMILIAGLMFRAVAIEFRSKQESPRWRSFWDVMFSLGSYLIAFIIGIMMANLIIGIPIDKDQIFYGNFWSFFTPYTVLVAITGVALFSMHGAIFMLMKTEGEMHERIRRWVNPAIILFVILYVLVTFSTLVHQPHMIAVMKEHPWLFGVGLLAALAIAYIPACVKRGWDGTAFLSSCASIALLFSLFGIGTYPNLVRSTLDPQNSLTLFNASAGFNTLKVVLIVAIIGVPLVLGYGWWIYRIFRGKVSLDEASY</sequence>
<dbReference type="NCBIfam" id="TIGR00203">
    <property type="entry name" value="cydB"/>
    <property type="match status" value="1"/>
</dbReference>
<feature type="transmembrane region" description="Helical" evidence="12">
    <location>
        <begin position="258"/>
        <end position="278"/>
    </location>
</feature>
<dbReference type="PANTHER" id="PTHR43141">
    <property type="entry name" value="CYTOCHROME BD2 SUBUNIT II"/>
    <property type="match status" value="1"/>
</dbReference>
<evidence type="ECO:0000256" key="12">
    <source>
        <dbReference type="SAM" id="Phobius"/>
    </source>
</evidence>
<evidence type="ECO:0000313" key="14">
    <source>
        <dbReference type="Proteomes" id="UP001194714"/>
    </source>
</evidence>
<feature type="transmembrane region" description="Helical" evidence="12">
    <location>
        <begin position="229"/>
        <end position="246"/>
    </location>
</feature>
<keyword evidence="11 12" id="KW-0472">Membrane</keyword>
<keyword evidence="4" id="KW-1003">Cell membrane</keyword>
<keyword evidence="7" id="KW-0479">Metal-binding</keyword>
<evidence type="ECO:0000256" key="5">
    <source>
        <dbReference type="ARBA" id="ARBA00022617"/>
    </source>
</evidence>
<feature type="transmembrane region" description="Helical" evidence="12">
    <location>
        <begin position="306"/>
        <end position="326"/>
    </location>
</feature>
<dbReference type="Pfam" id="PF02322">
    <property type="entry name" value="Cyt_bd_oxida_II"/>
    <property type="match status" value="1"/>
</dbReference>
<comment type="subcellular location">
    <subcellularLocation>
        <location evidence="1">Cell membrane</location>
        <topology evidence="1">Multi-pass membrane protein</topology>
    </subcellularLocation>
</comment>
<feature type="transmembrane region" description="Helical" evidence="12">
    <location>
        <begin position="83"/>
        <end position="103"/>
    </location>
</feature>
<keyword evidence="9 12" id="KW-1133">Transmembrane helix</keyword>
<dbReference type="PIRSF" id="PIRSF000267">
    <property type="entry name" value="Cyt_oxidse_sub2"/>
    <property type="match status" value="1"/>
</dbReference>
<feature type="transmembrane region" description="Helical" evidence="12">
    <location>
        <begin position="196"/>
        <end position="217"/>
    </location>
</feature>
<comment type="similarity">
    <text evidence="2">Belongs to the cytochrome ubiquinol oxidase subunit 2 family.</text>
</comment>
<evidence type="ECO:0000256" key="10">
    <source>
        <dbReference type="ARBA" id="ARBA00023004"/>
    </source>
</evidence>
<evidence type="ECO:0000256" key="2">
    <source>
        <dbReference type="ARBA" id="ARBA00007543"/>
    </source>
</evidence>
<evidence type="ECO:0000313" key="13">
    <source>
        <dbReference type="EMBL" id="MBF5059233.1"/>
    </source>
</evidence>
<accession>A0ABS0AYM7</accession>
<gene>
    <name evidence="13" type="ORF">NEPTK9_000742</name>
</gene>
<dbReference type="PANTHER" id="PTHR43141:SF5">
    <property type="entry name" value="CYTOCHROME BD-I UBIQUINOL OXIDASE SUBUNIT 2"/>
    <property type="match status" value="1"/>
</dbReference>
<name>A0ABS0AYM7_9BACT</name>
<feature type="transmembrane region" description="Helical" evidence="12">
    <location>
        <begin position="6"/>
        <end position="36"/>
    </location>
</feature>
<proteinExistence type="inferred from homology"/>